<dbReference type="PANTHER" id="PTHR14076:SF2">
    <property type="entry name" value="RECEPTOR ACTIVITY-MODIFYING PROTEIN 3"/>
    <property type="match status" value="1"/>
</dbReference>
<keyword evidence="9" id="KW-1015">Disulfide bond</keyword>
<keyword evidence="15" id="KW-1185">Reference proteome</keyword>
<evidence type="ECO:0000256" key="1">
    <source>
        <dbReference type="ARBA" id="ARBA00004251"/>
    </source>
</evidence>
<dbReference type="HOGENOM" id="CLU_116349_3_1_1"/>
<evidence type="ECO:0000313" key="14">
    <source>
        <dbReference type="Ensembl" id="ENSLACP00000002485.1"/>
    </source>
</evidence>
<dbReference type="GO" id="GO:0006816">
    <property type="term" value="P:calcium ion transport"/>
    <property type="evidence" value="ECO:0007669"/>
    <property type="project" value="TreeGrafter"/>
</dbReference>
<evidence type="ECO:0000256" key="12">
    <source>
        <dbReference type="ARBA" id="ARBA00041072"/>
    </source>
</evidence>
<dbReference type="GO" id="GO:0009986">
    <property type="term" value="C:cell surface"/>
    <property type="evidence" value="ECO:0007669"/>
    <property type="project" value="TreeGrafter"/>
</dbReference>
<keyword evidence="5 13" id="KW-0812">Transmembrane</keyword>
<dbReference type="InParanoid" id="H2ZYL4"/>
<dbReference type="STRING" id="7897.ENSLACP00000002485"/>
<dbReference type="EMBL" id="AFYH01243825">
    <property type="status" value="NOT_ANNOTATED_CDS"/>
    <property type="molecule type" value="Genomic_DNA"/>
</dbReference>
<dbReference type="Gene3D" id="1.10.150.510">
    <property type="entry name" value="Receptor activity modifying family"/>
    <property type="match status" value="1"/>
</dbReference>
<dbReference type="EMBL" id="AFYH01243829">
    <property type="status" value="NOT_ANNOTATED_CDS"/>
    <property type="molecule type" value="Genomic_DNA"/>
</dbReference>
<feature type="transmembrane region" description="Helical" evidence="13">
    <location>
        <begin position="87"/>
        <end position="109"/>
    </location>
</feature>
<dbReference type="KEGG" id="lcm:102350070"/>
<dbReference type="Bgee" id="ENSLACG00000002219">
    <property type="expression patterns" value="Expressed in pectoral fin and 5 other cell types or tissues"/>
</dbReference>
<dbReference type="EMBL" id="AFYH01243831">
    <property type="status" value="NOT_ANNOTATED_CDS"/>
    <property type="molecule type" value="Genomic_DNA"/>
</dbReference>
<evidence type="ECO:0000256" key="11">
    <source>
        <dbReference type="ARBA" id="ARBA00023180"/>
    </source>
</evidence>
<sequence length="117" mass="13834">MLDSVRDMCGSTFRKSMMLIDPRNWCNMTYILWYYHNFSNCTELVNTFLGCFWPNPLVETYIISIHKEFFLNCTSDKIIWEDPPDDILITLILVPVLLTLAMIVLVVWCSKRNDLLF</sequence>
<evidence type="ECO:0000256" key="5">
    <source>
        <dbReference type="ARBA" id="ARBA00022692"/>
    </source>
</evidence>
<dbReference type="InterPro" id="IPR038126">
    <property type="entry name" value="RAMP_sf"/>
</dbReference>
<dbReference type="GO" id="GO:0043235">
    <property type="term" value="C:receptor complex"/>
    <property type="evidence" value="ECO:0007669"/>
    <property type="project" value="TreeGrafter"/>
</dbReference>
<keyword evidence="4" id="KW-1003">Cell membrane</keyword>
<evidence type="ECO:0000256" key="7">
    <source>
        <dbReference type="ARBA" id="ARBA00022989"/>
    </source>
</evidence>
<dbReference type="EMBL" id="AFYH01243828">
    <property type="status" value="NOT_ANNOTATED_CDS"/>
    <property type="molecule type" value="Genomic_DNA"/>
</dbReference>
<comment type="subcellular location">
    <subcellularLocation>
        <location evidence="1">Cell membrane</location>
        <topology evidence="1">Single-pass type I membrane protein</topology>
    </subcellularLocation>
</comment>
<dbReference type="EMBL" id="AFYH01243824">
    <property type="status" value="NOT_ANNOTATED_CDS"/>
    <property type="molecule type" value="Genomic_DNA"/>
</dbReference>
<dbReference type="GO" id="GO:0008277">
    <property type="term" value="P:regulation of G protein-coupled receptor signaling pathway"/>
    <property type="evidence" value="ECO:0007669"/>
    <property type="project" value="InterPro"/>
</dbReference>
<dbReference type="GeneTree" id="ENSGT00940000161026"/>
<keyword evidence="11" id="KW-0325">Glycoprotein</keyword>
<evidence type="ECO:0000256" key="9">
    <source>
        <dbReference type="ARBA" id="ARBA00023157"/>
    </source>
</evidence>
<evidence type="ECO:0000256" key="6">
    <source>
        <dbReference type="ARBA" id="ARBA00022729"/>
    </source>
</evidence>
<dbReference type="EMBL" id="AFYH01243826">
    <property type="status" value="NOT_ANNOTATED_CDS"/>
    <property type="molecule type" value="Genomic_DNA"/>
</dbReference>
<dbReference type="GO" id="GO:0031623">
    <property type="term" value="P:receptor internalization"/>
    <property type="evidence" value="ECO:0007669"/>
    <property type="project" value="TreeGrafter"/>
</dbReference>
<dbReference type="OMA" id="IDPRNWC"/>
<gene>
    <name evidence="14" type="primary">RAMP3</name>
</gene>
<evidence type="ECO:0000256" key="10">
    <source>
        <dbReference type="ARBA" id="ARBA00023170"/>
    </source>
</evidence>
<dbReference type="FunCoup" id="H2ZYL4">
    <property type="interactions" value="84"/>
</dbReference>
<comment type="similarity">
    <text evidence="2">Belongs to the RAMP family.</text>
</comment>
<dbReference type="EMBL" id="AFYH01243832">
    <property type="status" value="NOT_ANNOTATED_CDS"/>
    <property type="molecule type" value="Genomic_DNA"/>
</dbReference>
<dbReference type="PANTHER" id="PTHR14076">
    <property type="entry name" value="RECEPTOR ACTIVITY MODIFYING PROTEIN RAMP"/>
    <property type="match status" value="1"/>
</dbReference>
<reference evidence="14" key="2">
    <citation type="submission" date="2025-08" db="UniProtKB">
        <authorList>
            <consortium name="Ensembl"/>
        </authorList>
    </citation>
    <scope>IDENTIFICATION</scope>
</reference>
<reference evidence="15" key="1">
    <citation type="submission" date="2011-08" db="EMBL/GenBank/DDBJ databases">
        <title>The draft genome of Latimeria chalumnae.</title>
        <authorList>
            <person name="Di Palma F."/>
            <person name="Alfoldi J."/>
            <person name="Johnson J."/>
            <person name="Berlin A."/>
            <person name="Gnerre S."/>
            <person name="Jaffe D."/>
            <person name="MacCallum I."/>
            <person name="Young S."/>
            <person name="Walker B.J."/>
            <person name="Lander E."/>
            <person name="Lindblad-Toh K."/>
        </authorList>
    </citation>
    <scope>NUCLEOTIDE SEQUENCE [LARGE SCALE GENOMIC DNA]</scope>
    <source>
        <strain evidence="15">Wild caught</strain>
    </source>
</reference>
<organism evidence="14 15">
    <name type="scientific">Latimeria chalumnae</name>
    <name type="common">Coelacanth</name>
    <dbReference type="NCBI Taxonomy" id="7897"/>
    <lineage>
        <taxon>Eukaryota</taxon>
        <taxon>Metazoa</taxon>
        <taxon>Chordata</taxon>
        <taxon>Craniata</taxon>
        <taxon>Vertebrata</taxon>
        <taxon>Euteleostomi</taxon>
        <taxon>Coelacanthiformes</taxon>
        <taxon>Coelacanthidae</taxon>
        <taxon>Latimeria</taxon>
    </lineage>
</organism>
<evidence type="ECO:0000256" key="3">
    <source>
        <dbReference type="ARBA" id="ARBA00022448"/>
    </source>
</evidence>
<dbReference type="Pfam" id="PF04901">
    <property type="entry name" value="RAMP"/>
    <property type="match status" value="1"/>
</dbReference>
<dbReference type="GO" id="GO:0032870">
    <property type="term" value="P:cellular response to hormone stimulus"/>
    <property type="evidence" value="ECO:0007669"/>
    <property type="project" value="TreeGrafter"/>
</dbReference>
<dbReference type="OrthoDB" id="9940331at2759"/>
<dbReference type="AlphaFoldDB" id="H2ZYL4"/>
<dbReference type="GO" id="GO:0005886">
    <property type="term" value="C:plasma membrane"/>
    <property type="evidence" value="ECO:0007669"/>
    <property type="project" value="UniProtKB-SubCell"/>
</dbReference>
<evidence type="ECO:0000256" key="4">
    <source>
        <dbReference type="ARBA" id="ARBA00022475"/>
    </source>
</evidence>
<keyword evidence="6" id="KW-0732">Signal</keyword>
<dbReference type="InterPro" id="IPR006985">
    <property type="entry name" value="RAMP"/>
</dbReference>
<keyword evidence="7 13" id="KW-1133">Transmembrane helix</keyword>
<evidence type="ECO:0000256" key="13">
    <source>
        <dbReference type="SAM" id="Phobius"/>
    </source>
</evidence>
<protein>
    <recommendedName>
        <fullName evidence="12">Receptor activity-modifying protein 3</fullName>
    </recommendedName>
</protein>
<evidence type="ECO:0000256" key="8">
    <source>
        <dbReference type="ARBA" id="ARBA00023136"/>
    </source>
</evidence>
<name>H2ZYL4_LATCH</name>
<dbReference type="GO" id="GO:0015026">
    <property type="term" value="F:coreceptor activity"/>
    <property type="evidence" value="ECO:0007669"/>
    <property type="project" value="InterPro"/>
</dbReference>
<dbReference type="GO" id="GO:0007186">
    <property type="term" value="P:G protein-coupled receptor signaling pathway"/>
    <property type="evidence" value="ECO:0007669"/>
    <property type="project" value="TreeGrafter"/>
</dbReference>
<dbReference type="GO" id="GO:0006886">
    <property type="term" value="P:intracellular protein transport"/>
    <property type="evidence" value="ECO:0007669"/>
    <property type="project" value="InterPro"/>
</dbReference>
<evidence type="ECO:0000313" key="15">
    <source>
        <dbReference type="Proteomes" id="UP000008672"/>
    </source>
</evidence>
<dbReference type="eggNOG" id="ENOG502S3C2">
    <property type="taxonomic scope" value="Eukaryota"/>
</dbReference>
<evidence type="ECO:0000256" key="2">
    <source>
        <dbReference type="ARBA" id="ARBA00007087"/>
    </source>
</evidence>
<keyword evidence="10" id="KW-0675">Receptor</keyword>
<keyword evidence="3" id="KW-0813">Transport</keyword>
<dbReference type="Ensembl" id="ENSLACT00000002505.1">
    <property type="protein sequence ID" value="ENSLACP00000002485.1"/>
    <property type="gene ID" value="ENSLACG00000002219.1"/>
</dbReference>
<dbReference type="EMBL" id="AFYH01243827">
    <property type="status" value="NOT_ANNOTATED_CDS"/>
    <property type="molecule type" value="Genomic_DNA"/>
</dbReference>
<reference evidence="14" key="3">
    <citation type="submission" date="2025-09" db="UniProtKB">
        <authorList>
            <consortium name="Ensembl"/>
        </authorList>
    </citation>
    <scope>IDENTIFICATION</scope>
</reference>
<keyword evidence="8 13" id="KW-0472">Membrane</keyword>
<dbReference type="EMBL" id="AFYH01243830">
    <property type="status" value="NOT_ANNOTATED_CDS"/>
    <property type="molecule type" value="Genomic_DNA"/>
</dbReference>
<proteinExistence type="inferred from homology"/>
<dbReference type="Proteomes" id="UP000008672">
    <property type="component" value="Unassembled WGS sequence"/>
</dbReference>
<dbReference type="EMBL" id="AFYH01243823">
    <property type="status" value="NOT_ANNOTATED_CDS"/>
    <property type="molecule type" value="Genomic_DNA"/>
</dbReference>
<accession>H2ZYL4</accession>
<dbReference type="GO" id="GO:0072659">
    <property type="term" value="P:protein localization to plasma membrane"/>
    <property type="evidence" value="ECO:0007669"/>
    <property type="project" value="TreeGrafter"/>
</dbReference>